<comment type="caution">
    <text evidence="1">The sequence shown here is derived from an EMBL/GenBank/DDBJ whole genome shotgun (WGS) entry which is preliminary data.</text>
</comment>
<organism evidence="1 2">
    <name type="scientific">Ruminococcus bicirculans</name>
    <name type="common">ex Wegman et al. 2014</name>
    <dbReference type="NCBI Taxonomy" id="1160721"/>
    <lineage>
        <taxon>Bacteria</taxon>
        <taxon>Bacillati</taxon>
        <taxon>Bacillota</taxon>
        <taxon>Clostridia</taxon>
        <taxon>Eubacteriales</taxon>
        <taxon>Oscillospiraceae</taxon>
        <taxon>Ruminococcus</taxon>
    </lineage>
</organism>
<gene>
    <name evidence="1" type="ORF">NE632_09095</name>
</gene>
<sequence length="259" mass="29874">MQELADRLFANLKDERTNKTRVAETLNNFDYIFKVDKSVSLRLLARTILKCYKAVTALYMNVRHGFPLKQADRVLLGEHFRDDVETLISDTFTTLKKKKSPQDTEISGVIRFGCGEIAQFLTAYSRYLDSRKVFFIQCKLCGGYFLAKARNTLYCEECNVLRKKNSKAVYRVKCSEGVFKSRQRVKYAFENFIHKNKGWDVFSEADKAEYIALHNEFISKSATMLKEYEKSGSEELGHEISECIDEVDSARLALEGRAK</sequence>
<dbReference type="Proteomes" id="UP001206236">
    <property type="component" value="Unassembled WGS sequence"/>
</dbReference>
<evidence type="ECO:0000313" key="2">
    <source>
        <dbReference type="Proteomes" id="UP001206236"/>
    </source>
</evidence>
<reference evidence="1" key="1">
    <citation type="submission" date="2022-06" db="EMBL/GenBank/DDBJ databases">
        <title>Isolation of gut microbiota from human fecal samples.</title>
        <authorList>
            <person name="Pamer E.G."/>
            <person name="Barat B."/>
            <person name="Waligurski E."/>
            <person name="Medina S."/>
            <person name="Paddock L."/>
            <person name="Mostad J."/>
        </authorList>
    </citation>
    <scope>NUCLEOTIDE SEQUENCE</scope>
    <source>
        <strain evidence="1">DFI.5.57</strain>
    </source>
</reference>
<dbReference type="EMBL" id="JANGCN010000019">
    <property type="protein sequence ID" value="MCQ5153466.1"/>
    <property type="molecule type" value="Genomic_DNA"/>
</dbReference>
<dbReference type="AlphaFoldDB" id="A0AAW5KK26"/>
<evidence type="ECO:0000313" key="1">
    <source>
        <dbReference type="EMBL" id="MCQ5153466.1"/>
    </source>
</evidence>
<name>A0AAW5KK26_9FIRM</name>
<protein>
    <submittedName>
        <fullName evidence="1">Uncharacterized protein</fullName>
    </submittedName>
</protein>
<proteinExistence type="predicted"/>
<accession>A0AAW5KK26</accession>
<dbReference type="RefSeq" id="WP_256322167.1">
    <property type="nucleotide sequence ID" value="NZ_JANGCN010000019.1"/>
</dbReference>